<dbReference type="OrthoDB" id="5230947at2759"/>
<name>A0A3D8T367_9HELO</name>
<keyword evidence="1" id="KW-1133">Transmembrane helix</keyword>
<protein>
    <submittedName>
        <fullName evidence="2">Uncharacterized protein</fullName>
    </submittedName>
</protein>
<keyword evidence="3" id="KW-1185">Reference proteome</keyword>
<proteinExistence type="predicted"/>
<evidence type="ECO:0000313" key="2">
    <source>
        <dbReference type="EMBL" id="RDW92438.1"/>
    </source>
</evidence>
<sequence>MGAVVSCITGLFRAIGAGLMAVVNGVASILQGIIGAIASFFDILISCLTCGRGGGRRRRGTTRGTTSTV</sequence>
<dbReference type="Proteomes" id="UP000256328">
    <property type="component" value="Unassembled WGS sequence"/>
</dbReference>
<accession>A0A3D8T367</accession>
<evidence type="ECO:0000256" key="1">
    <source>
        <dbReference type="SAM" id="Phobius"/>
    </source>
</evidence>
<organism evidence="2 3">
    <name type="scientific">Coleophoma crateriformis</name>
    <dbReference type="NCBI Taxonomy" id="565419"/>
    <lineage>
        <taxon>Eukaryota</taxon>
        <taxon>Fungi</taxon>
        <taxon>Dikarya</taxon>
        <taxon>Ascomycota</taxon>
        <taxon>Pezizomycotina</taxon>
        <taxon>Leotiomycetes</taxon>
        <taxon>Helotiales</taxon>
        <taxon>Dermateaceae</taxon>
        <taxon>Coleophoma</taxon>
    </lineage>
</organism>
<keyword evidence="1" id="KW-0472">Membrane</keyword>
<dbReference type="AlphaFoldDB" id="A0A3D8T367"/>
<keyword evidence="1" id="KW-0812">Transmembrane</keyword>
<comment type="caution">
    <text evidence="2">The sequence shown here is derived from an EMBL/GenBank/DDBJ whole genome shotgun (WGS) entry which is preliminary data.</text>
</comment>
<reference evidence="2 3" key="1">
    <citation type="journal article" date="2018" name="IMA Fungus">
        <title>IMA Genome-F 9: Draft genome sequence of Annulohypoxylon stygium, Aspergillus mulundensis, Berkeleyomyces basicola (syn. Thielaviopsis basicola), Ceratocystis smalleyi, two Cercospora beticola strains, Coleophoma cylindrospora, Fusarium fracticaudum, Phialophora cf. hyalina, and Morchella septimelata.</title>
        <authorList>
            <person name="Wingfield B.D."/>
            <person name="Bills G.F."/>
            <person name="Dong Y."/>
            <person name="Huang W."/>
            <person name="Nel W.J."/>
            <person name="Swalarsk-Parry B.S."/>
            <person name="Vaghefi N."/>
            <person name="Wilken P.M."/>
            <person name="An Z."/>
            <person name="de Beer Z.W."/>
            <person name="De Vos L."/>
            <person name="Chen L."/>
            <person name="Duong T.A."/>
            <person name="Gao Y."/>
            <person name="Hammerbacher A."/>
            <person name="Kikkert J.R."/>
            <person name="Li Y."/>
            <person name="Li H."/>
            <person name="Li K."/>
            <person name="Li Q."/>
            <person name="Liu X."/>
            <person name="Ma X."/>
            <person name="Naidoo K."/>
            <person name="Pethybridge S.J."/>
            <person name="Sun J."/>
            <person name="Steenkamp E.T."/>
            <person name="van der Nest M.A."/>
            <person name="van Wyk S."/>
            <person name="Wingfield M.J."/>
            <person name="Xiong C."/>
            <person name="Yue Q."/>
            <person name="Zhang X."/>
        </authorList>
    </citation>
    <scope>NUCLEOTIDE SEQUENCE [LARGE SCALE GENOMIC DNA]</scope>
    <source>
        <strain evidence="2 3">BP5796</strain>
    </source>
</reference>
<feature type="transmembrane region" description="Helical" evidence="1">
    <location>
        <begin position="26"/>
        <end position="49"/>
    </location>
</feature>
<gene>
    <name evidence="2" type="ORF">BP5796_01832</name>
</gene>
<evidence type="ECO:0000313" key="3">
    <source>
        <dbReference type="Proteomes" id="UP000256328"/>
    </source>
</evidence>
<dbReference type="EMBL" id="PDLN01000002">
    <property type="protein sequence ID" value="RDW92438.1"/>
    <property type="molecule type" value="Genomic_DNA"/>
</dbReference>